<dbReference type="InterPro" id="IPR026283">
    <property type="entry name" value="B-gal_1-like"/>
</dbReference>
<keyword evidence="4" id="KW-0732">Signal</keyword>
<dbReference type="GO" id="GO:0005975">
    <property type="term" value="P:carbohydrate metabolic process"/>
    <property type="evidence" value="ECO:0007669"/>
    <property type="project" value="InterPro"/>
</dbReference>
<evidence type="ECO:0000256" key="4">
    <source>
        <dbReference type="ARBA" id="ARBA00022729"/>
    </source>
</evidence>
<name>A0A1I5T9Y5_9FIRM</name>
<dbReference type="FunFam" id="3.20.20.80:FF:000115">
    <property type="entry name" value="Beta-galactosidase"/>
    <property type="match status" value="1"/>
</dbReference>
<dbReference type="Proteomes" id="UP000198577">
    <property type="component" value="Unassembled WGS sequence"/>
</dbReference>
<feature type="active site" description="Nucleophile" evidence="8">
    <location>
        <position position="234"/>
    </location>
</feature>
<keyword evidence="13" id="KW-1185">Reference proteome</keyword>
<dbReference type="STRING" id="937334.SAMN05444406_10426"/>
<protein>
    <recommendedName>
        <fullName evidence="3">beta-galactosidase</fullName>
        <ecNumber evidence="3">3.2.1.23</ecNumber>
    </recommendedName>
</protein>
<dbReference type="FunFam" id="2.60.120.260:FF:000021">
    <property type="entry name" value="Beta-galactosidase"/>
    <property type="match status" value="1"/>
</dbReference>
<feature type="domain" description="Beta-galactosidase 1-like first all-beta" evidence="10">
    <location>
        <begin position="368"/>
        <end position="479"/>
    </location>
</feature>
<evidence type="ECO:0000259" key="10">
    <source>
        <dbReference type="Pfam" id="PF21317"/>
    </source>
</evidence>
<dbReference type="GO" id="GO:0004565">
    <property type="term" value="F:beta-galactosidase activity"/>
    <property type="evidence" value="ECO:0007669"/>
    <property type="project" value="UniProtKB-EC"/>
</dbReference>
<feature type="active site" description="Proton donor" evidence="8">
    <location>
        <position position="158"/>
    </location>
</feature>
<dbReference type="InterPro" id="IPR048912">
    <property type="entry name" value="BetaGal1-like_ABD1"/>
</dbReference>
<dbReference type="InterPro" id="IPR001944">
    <property type="entry name" value="Glycoside_Hdrlase_35"/>
</dbReference>
<dbReference type="InterPro" id="IPR048913">
    <property type="entry name" value="BetaGal_gal-bd"/>
</dbReference>
<organism evidence="12 13">
    <name type="scientific">Caldicoprobacter faecalis</name>
    <dbReference type="NCBI Taxonomy" id="937334"/>
    <lineage>
        <taxon>Bacteria</taxon>
        <taxon>Bacillati</taxon>
        <taxon>Bacillota</taxon>
        <taxon>Clostridia</taxon>
        <taxon>Caldicoprobacterales</taxon>
        <taxon>Caldicoprobacteraceae</taxon>
        <taxon>Caldicoprobacter</taxon>
    </lineage>
</organism>
<dbReference type="Gene3D" id="2.60.120.260">
    <property type="entry name" value="Galactose-binding domain-like"/>
    <property type="match status" value="2"/>
</dbReference>
<feature type="domain" description="Glycoside hydrolase 35 catalytic" evidence="9">
    <location>
        <begin position="10"/>
        <end position="324"/>
    </location>
</feature>
<evidence type="ECO:0000313" key="13">
    <source>
        <dbReference type="Proteomes" id="UP000198577"/>
    </source>
</evidence>
<reference evidence="12 13" key="1">
    <citation type="submission" date="2016-10" db="EMBL/GenBank/DDBJ databases">
        <authorList>
            <person name="de Groot N.N."/>
        </authorList>
    </citation>
    <scope>NUCLEOTIDE SEQUENCE [LARGE SCALE GENOMIC DNA]</scope>
    <source>
        <strain evidence="12 13">DSM 20678</strain>
    </source>
</reference>
<evidence type="ECO:0000256" key="6">
    <source>
        <dbReference type="ARBA" id="ARBA00023180"/>
    </source>
</evidence>
<dbReference type="Pfam" id="PF21467">
    <property type="entry name" value="BetaGal_gal-bd"/>
    <property type="match status" value="1"/>
</dbReference>
<dbReference type="OrthoDB" id="9813184at2"/>
<evidence type="ECO:0000256" key="7">
    <source>
        <dbReference type="ARBA" id="ARBA00023295"/>
    </source>
</evidence>
<keyword evidence="5" id="KW-0378">Hydrolase</keyword>
<dbReference type="EC" id="3.2.1.23" evidence="3"/>
<evidence type="ECO:0000256" key="1">
    <source>
        <dbReference type="ARBA" id="ARBA00001412"/>
    </source>
</evidence>
<evidence type="ECO:0000256" key="3">
    <source>
        <dbReference type="ARBA" id="ARBA00012756"/>
    </source>
</evidence>
<dbReference type="PIRSF" id="PIRSF006336">
    <property type="entry name" value="B-gal"/>
    <property type="match status" value="1"/>
</dbReference>
<evidence type="ECO:0000313" key="12">
    <source>
        <dbReference type="EMBL" id="SFP79859.1"/>
    </source>
</evidence>
<feature type="domain" description="Beta-galactosidase galactose-binding" evidence="11">
    <location>
        <begin position="497"/>
        <end position="555"/>
    </location>
</feature>
<dbReference type="EMBL" id="FOXR01000004">
    <property type="protein sequence ID" value="SFP79859.1"/>
    <property type="molecule type" value="Genomic_DNA"/>
</dbReference>
<dbReference type="Pfam" id="PF21317">
    <property type="entry name" value="BetaGal_ABD_1"/>
    <property type="match status" value="1"/>
</dbReference>
<evidence type="ECO:0000259" key="11">
    <source>
        <dbReference type="Pfam" id="PF21467"/>
    </source>
</evidence>
<evidence type="ECO:0000256" key="5">
    <source>
        <dbReference type="ARBA" id="ARBA00022801"/>
    </source>
</evidence>
<keyword evidence="6" id="KW-0325">Glycoprotein</keyword>
<dbReference type="InterPro" id="IPR017853">
    <property type="entry name" value="GH"/>
</dbReference>
<dbReference type="InterPro" id="IPR031330">
    <property type="entry name" value="Gly_Hdrlase_35_cat"/>
</dbReference>
<dbReference type="PANTHER" id="PTHR23421">
    <property type="entry name" value="BETA-GALACTOSIDASE RELATED"/>
    <property type="match status" value="1"/>
</dbReference>
<gene>
    <name evidence="12" type="ORF">SAMN05444406_10426</name>
</gene>
<keyword evidence="7" id="KW-0326">Glycosidase</keyword>
<dbReference type="Pfam" id="PF01301">
    <property type="entry name" value="Glyco_hydro_35"/>
    <property type="match status" value="1"/>
</dbReference>
<dbReference type="InterPro" id="IPR019801">
    <property type="entry name" value="Glyco_hydro_35_CS"/>
</dbReference>
<evidence type="ECO:0000256" key="8">
    <source>
        <dbReference type="PIRSR" id="PIRSR006336-1"/>
    </source>
</evidence>
<dbReference type="SUPFAM" id="SSF49785">
    <property type="entry name" value="Galactose-binding domain-like"/>
    <property type="match status" value="1"/>
</dbReference>
<proteinExistence type="inferred from homology"/>
<comment type="catalytic activity">
    <reaction evidence="1">
        <text>Hydrolysis of terminal non-reducing beta-D-galactose residues in beta-D-galactosides.</text>
        <dbReference type="EC" id="3.2.1.23"/>
    </reaction>
</comment>
<dbReference type="RefSeq" id="WP_092281968.1">
    <property type="nucleotide sequence ID" value="NZ_FOXR01000004.1"/>
</dbReference>
<sequence>MGKLTVGNDQFLYDGKPIRILSGAIHYFRVVPQYWEDRLRKLKACGFNTVETYIPWNLHEPKPGKFCFEGGLDITRFIKTAQDLGLFVIVRPGPYICAEWEFGGLPAWLLKDPSMQLRCSYKPYLDAVDRYFDKLMEKLVPLQSTKGGPIIAMQIENEYGSYGNDREYLKHLERGLRSRGVDVLLFTSDGACDSMLQGGTLPHVFKTVNFGSRPREQFNKLREFQPDGPLMCTEYWNGWFDHWGEQHHTRDSEDVARVLDEMLAMGASVNFYMFHGGTNFGFMNGANCMEEYQPTVTSYDYDAPLTEWGDPTPKYYAIRDVIKKYVDVPDIPIEVMPKKAYGSVKLDEHVKLFDSLDDIGRRFESPVPLPMEALDQSYGFILYRTFIAGPRDEAPLIIEDLHDRALVFINGEFTGVMYRNDKQPTINIKVPREGISLDILVENMGRVNYGPYLADKKGITKGVRIGQQYIYNWTIYTLEMDNLEGLKFVKGTSCECPCFFKGEFEVNEPCDTFLKLSGWTKCVCYINGFNLGRYWKIGPQQTLYVPGPLLKKGKNELIVFELEGMQEPVVEFTDKPSL</sequence>
<dbReference type="Gene3D" id="3.20.20.80">
    <property type="entry name" value="Glycosidases"/>
    <property type="match status" value="1"/>
</dbReference>
<evidence type="ECO:0000259" key="9">
    <source>
        <dbReference type="Pfam" id="PF01301"/>
    </source>
</evidence>
<evidence type="ECO:0000256" key="2">
    <source>
        <dbReference type="ARBA" id="ARBA00009809"/>
    </source>
</evidence>
<dbReference type="AlphaFoldDB" id="A0A1I5T9Y5"/>
<dbReference type="SUPFAM" id="SSF51445">
    <property type="entry name" value="(Trans)glycosidases"/>
    <property type="match status" value="1"/>
</dbReference>
<comment type="similarity">
    <text evidence="2">Belongs to the glycosyl hydrolase 35 family.</text>
</comment>
<dbReference type="InterPro" id="IPR008979">
    <property type="entry name" value="Galactose-bd-like_sf"/>
</dbReference>
<accession>A0A1I5T9Y5</accession>
<dbReference type="PRINTS" id="PR00742">
    <property type="entry name" value="GLHYDRLASE35"/>
</dbReference>
<dbReference type="PROSITE" id="PS01182">
    <property type="entry name" value="GLYCOSYL_HYDROL_F35"/>
    <property type="match status" value="1"/>
</dbReference>